<dbReference type="PANTHER" id="PTHR30050">
    <property type="entry name" value="CHROMOSOMAL REPLICATION INITIATOR PROTEIN DNAA"/>
    <property type="match status" value="1"/>
</dbReference>
<comment type="domain">
    <text evidence="8">Domain I is involved in oligomerization and binding regulators, domain II is flexibile and of varying length in different bacteria, domain III forms the AAA+ region, while domain IV binds dsDNA.</text>
</comment>
<dbReference type="FunFam" id="1.10.1750.10:FF:000002">
    <property type="entry name" value="Chromosomal replication initiator protein DnaA"/>
    <property type="match status" value="1"/>
</dbReference>
<dbReference type="Gene3D" id="1.10.1750.10">
    <property type="match status" value="1"/>
</dbReference>
<evidence type="ECO:0000256" key="2">
    <source>
        <dbReference type="ARBA" id="ARBA00022490"/>
    </source>
</evidence>
<dbReference type="NCBIfam" id="TIGR00362">
    <property type="entry name" value="DnaA"/>
    <property type="match status" value="1"/>
</dbReference>
<dbReference type="InterPro" id="IPR018312">
    <property type="entry name" value="Chromosome_initiator_DnaA_CS"/>
</dbReference>
<dbReference type="GO" id="GO:0006275">
    <property type="term" value="P:regulation of DNA replication"/>
    <property type="evidence" value="ECO:0007669"/>
    <property type="project" value="UniProtKB-UniRule"/>
</dbReference>
<comment type="subcellular location">
    <subcellularLocation>
        <location evidence="8">Cytoplasm</location>
    </subcellularLocation>
</comment>
<dbReference type="SUPFAM" id="SSF52540">
    <property type="entry name" value="P-loop containing nucleoside triphosphate hydrolases"/>
    <property type="match status" value="1"/>
</dbReference>
<keyword evidence="5 8" id="KW-0067">ATP-binding</keyword>
<evidence type="ECO:0000256" key="7">
    <source>
        <dbReference type="ARBA" id="ARBA00023125"/>
    </source>
</evidence>
<keyword evidence="4 8" id="KW-0547">Nucleotide-binding</keyword>
<evidence type="ECO:0000313" key="14">
    <source>
        <dbReference type="EMBL" id="MDF9407748.1"/>
    </source>
</evidence>
<dbReference type="InterPro" id="IPR001957">
    <property type="entry name" value="Chromosome_initiator_DnaA"/>
</dbReference>
<dbReference type="SMART" id="SM00382">
    <property type="entry name" value="AAA"/>
    <property type="match status" value="1"/>
</dbReference>
<dbReference type="Proteomes" id="UP001154312">
    <property type="component" value="Unassembled WGS sequence"/>
</dbReference>
<comment type="subunit">
    <text evidence="8">Oligomerizes as a right-handed, spiral filament on DNA at oriC.</text>
</comment>
<feature type="binding site" evidence="8">
    <location>
        <position position="154"/>
    </location>
    <ligand>
        <name>ATP</name>
        <dbReference type="ChEBI" id="CHEBI:30616"/>
    </ligand>
</feature>
<dbReference type="GO" id="GO:0005886">
    <property type="term" value="C:plasma membrane"/>
    <property type="evidence" value="ECO:0007669"/>
    <property type="project" value="TreeGrafter"/>
</dbReference>
<accession>A0A9X4H512</accession>
<evidence type="ECO:0000256" key="11">
    <source>
        <dbReference type="RuleBase" id="RU004227"/>
    </source>
</evidence>
<dbReference type="InterPro" id="IPR010921">
    <property type="entry name" value="Trp_repressor/repl_initiator"/>
</dbReference>
<dbReference type="GO" id="GO:0006270">
    <property type="term" value="P:DNA replication initiation"/>
    <property type="evidence" value="ECO:0007669"/>
    <property type="project" value="UniProtKB-UniRule"/>
</dbReference>
<dbReference type="Gene3D" id="1.10.8.60">
    <property type="match status" value="1"/>
</dbReference>
<name>A0A9X4H512_9FIRM</name>
<dbReference type="GO" id="GO:0008289">
    <property type="term" value="F:lipid binding"/>
    <property type="evidence" value="ECO:0007669"/>
    <property type="project" value="UniProtKB-KW"/>
</dbReference>
<dbReference type="GO" id="GO:0003688">
    <property type="term" value="F:DNA replication origin binding"/>
    <property type="evidence" value="ECO:0007669"/>
    <property type="project" value="UniProtKB-UniRule"/>
</dbReference>
<dbReference type="Gene3D" id="3.40.50.300">
    <property type="entry name" value="P-loop containing nucleotide triphosphate hydrolases"/>
    <property type="match status" value="1"/>
</dbReference>
<comment type="caution">
    <text evidence="8">Lacks conserved residue(s) required for the propagation of feature annotation.</text>
</comment>
<dbReference type="CDD" id="cd06571">
    <property type="entry name" value="Bac_DnaA_C"/>
    <property type="match status" value="1"/>
</dbReference>
<dbReference type="InterPro" id="IPR024633">
    <property type="entry name" value="DnaA_N_dom"/>
</dbReference>
<dbReference type="Gene3D" id="3.30.300.180">
    <property type="match status" value="1"/>
</dbReference>
<evidence type="ECO:0000256" key="3">
    <source>
        <dbReference type="ARBA" id="ARBA00022705"/>
    </source>
</evidence>
<dbReference type="InterPro" id="IPR038454">
    <property type="entry name" value="DnaA_N_sf"/>
</dbReference>
<dbReference type="HAMAP" id="MF_00377">
    <property type="entry name" value="DnaA_bact"/>
    <property type="match status" value="1"/>
</dbReference>
<proteinExistence type="inferred from homology"/>
<dbReference type="GO" id="GO:0005524">
    <property type="term" value="F:ATP binding"/>
    <property type="evidence" value="ECO:0007669"/>
    <property type="project" value="UniProtKB-UniRule"/>
</dbReference>
<comment type="similarity">
    <text evidence="1 8 11">Belongs to the DnaA family.</text>
</comment>
<dbReference type="AlphaFoldDB" id="A0A9X4H512"/>
<evidence type="ECO:0000259" key="13">
    <source>
        <dbReference type="SMART" id="SM00760"/>
    </source>
</evidence>
<comment type="function">
    <text evidence="8 10">Plays an essential role in the initiation and regulation of chromosomal replication. ATP-DnaA binds to the origin of replication (oriC) to initiate formation of the DNA replication initiation complex once per cell cycle. Binds the DnaA box (a 9 base pair repeat at the origin) and separates the double-stranded (ds)DNA. Forms a right-handed helical filament on oriC DNA; dsDNA binds to the exterior of the filament while single-stranded (ss)DNA is stabiized in the filament's interior. The ATP-DnaA-oriC complex binds and stabilizes one strand of the AT-rich DNA unwinding element (DUE), permitting loading of DNA polymerase. After initiation quickly degrades to an ADP-DnaA complex that is not apt for DNA replication. Binds acidic phospholipids.</text>
</comment>
<dbReference type="GO" id="GO:0005737">
    <property type="term" value="C:cytoplasm"/>
    <property type="evidence" value="ECO:0007669"/>
    <property type="project" value="UniProtKB-SubCell"/>
</dbReference>
<sequence length="446" mass="51507">MIKSEVQDLWDQSLKILQKKINKYSFETLLKSLKPLGCHENTIIIEAPSYFTRDWLKDRYAPLIKEVFQSILNKDIDVKFLISSEIFDINSSNKKQNDKNIDELSSTHFNPKYSFKNFVIGNGNRFAHAACLAVAESPSKAYNPLFIYGGAGLGKTHLMQAIGWFILENHNRMKVSYVTSEKFTNELINSIRDYNTNDFRNKYRSMDILLVDDIQFLAGKESTQEEFFHTFNSLYEDNRQIIISSDRPPKEIPTLEDRLRSRFEWGLITDIQAPDLETRIAILRKKGQLENLHVPDDTISYIADKIQSNIRVLEGALIRVVAYASLYNEEISPELAAKVLKDILPPEKPTEITVELIQQVVSKYYSLRQEDFKAKRRTSAISYPRQIAMYLTKELTDLSLPKIGEFFGGRDHTTVLHACNKISNKLQEDYTLQNIITELIKQIKNS</sequence>
<keyword evidence="15" id="KW-1185">Reference proteome</keyword>
<feature type="domain" description="AAA+ ATPase" evidence="12">
    <location>
        <begin position="141"/>
        <end position="269"/>
    </location>
</feature>
<evidence type="ECO:0000256" key="8">
    <source>
        <dbReference type="HAMAP-Rule" id="MF_00377"/>
    </source>
</evidence>
<dbReference type="InterPro" id="IPR003593">
    <property type="entry name" value="AAA+_ATPase"/>
</dbReference>
<dbReference type="Pfam" id="PF11638">
    <property type="entry name" value="DnaA_N"/>
    <property type="match status" value="1"/>
</dbReference>
<dbReference type="InterPro" id="IPR020591">
    <property type="entry name" value="Chromosome_initiator_DnaA-like"/>
</dbReference>
<dbReference type="FunFam" id="1.10.8.60:FF:000003">
    <property type="entry name" value="Chromosomal replication initiator protein DnaA"/>
    <property type="match status" value="1"/>
</dbReference>
<dbReference type="SMART" id="SM00760">
    <property type="entry name" value="Bac_DnaA_C"/>
    <property type="match status" value="1"/>
</dbReference>
<evidence type="ECO:0000313" key="15">
    <source>
        <dbReference type="Proteomes" id="UP001154312"/>
    </source>
</evidence>
<dbReference type="Pfam" id="PF00308">
    <property type="entry name" value="Bac_DnaA"/>
    <property type="match status" value="1"/>
</dbReference>
<dbReference type="EMBL" id="JAKOAV010000006">
    <property type="protein sequence ID" value="MDF9407748.1"/>
    <property type="molecule type" value="Genomic_DNA"/>
</dbReference>
<feature type="binding site" evidence="8">
    <location>
        <position position="152"/>
    </location>
    <ligand>
        <name>ATP</name>
        <dbReference type="ChEBI" id="CHEBI:30616"/>
    </ligand>
</feature>
<comment type="caution">
    <text evidence="14">The sequence shown here is derived from an EMBL/GenBank/DDBJ whole genome shotgun (WGS) entry which is preliminary data.</text>
</comment>
<dbReference type="FunFam" id="3.40.50.300:FF:000150">
    <property type="entry name" value="Chromosomal replication initiator protein DnaA"/>
    <property type="match status" value="1"/>
</dbReference>
<evidence type="ECO:0000256" key="6">
    <source>
        <dbReference type="ARBA" id="ARBA00023121"/>
    </source>
</evidence>
<evidence type="ECO:0000256" key="1">
    <source>
        <dbReference type="ARBA" id="ARBA00006583"/>
    </source>
</evidence>
<evidence type="ECO:0000256" key="4">
    <source>
        <dbReference type="ARBA" id="ARBA00022741"/>
    </source>
</evidence>
<gene>
    <name evidence="8 14" type="primary">dnaA</name>
    <name evidence="14" type="ORF">L7E55_05140</name>
</gene>
<feature type="region of interest" description="Domain I, interacts with DnaA modulators" evidence="8">
    <location>
        <begin position="1"/>
        <end position="103"/>
    </location>
</feature>
<keyword evidence="6 8" id="KW-0446">Lipid-binding</keyword>
<dbReference type="PANTHER" id="PTHR30050:SF2">
    <property type="entry name" value="CHROMOSOMAL REPLICATION INITIATOR PROTEIN DNAA"/>
    <property type="match status" value="1"/>
</dbReference>
<keyword evidence="2 8" id="KW-0963">Cytoplasm</keyword>
<dbReference type="SUPFAM" id="SSF48295">
    <property type="entry name" value="TrpR-like"/>
    <property type="match status" value="1"/>
</dbReference>
<dbReference type="CDD" id="cd00009">
    <property type="entry name" value="AAA"/>
    <property type="match status" value="1"/>
</dbReference>
<evidence type="ECO:0000256" key="9">
    <source>
        <dbReference type="NCBIfam" id="TIGR00362"/>
    </source>
</evidence>
<evidence type="ECO:0000256" key="5">
    <source>
        <dbReference type="ARBA" id="ARBA00022840"/>
    </source>
</evidence>
<feature type="domain" description="Chromosomal replication initiator DnaA C-terminal" evidence="13">
    <location>
        <begin position="353"/>
        <end position="422"/>
    </location>
</feature>
<dbReference type="InterPro" id="IPR013317">
    <property type="entry name" value="DnaA_dom"/>
</dbReference>
<keyword evidence="7 8" id="KW-0238">DNA-binding</keyword>
<organism evidence="14 15">
    <name type="scientific">Pelotomaculum isophthalicicum JI</name>
    <dbReference type="NCBI Taxonomy" id="947010"/>
    <lineage>
        <taxon>Bacteria</taxon>
        <taxon>Bacillati</taxon>
        <taxon>Bacillota</taxon>
        <taxon>Clostridia</taxon>
        <taxon>Eubacteriales</taxon>
        <taxon>Desulfotomaculaceae</taxon>
        <taxon>Pelotomaculum</taxon>
    </lineage>
</organism>
<feature type="region of interest" description="Domain III, AAA+ region" evidence="8">
    <location>
        <begin position="108"/>
        <end position="324"/>
    </location>
</feature>
<dbReference type="InterPro" id="IPR027417">
    <property type="entry name" value="P-loop_NTPase"/>
</dbReference>
<feature type="region of interest" description="Domain IV, binds dsDNA" evidence="8">
    <location>
        <begin position="325"/>
        <end position="446"/>
    </location>
</feature>
<evidence type="ECO:0000256" key="10">
    <source>
        <dbReference type="RuleBase" id="RU000577"/>
    </source>
</evidence>
<keyword evidence="3 8" id="KW-0235">DNA replication</keyword>
<reference evidence="14" key="1">
    <citation type="submission" date="2022-02" db="EMBL/GenBank/DDBJ databases">
        <authorList>
            <person name="Leng L."/>
        </authorList>
    </citation>
    <scope>NUCLEOTIDE SEQUENCE</scope>
    <source>
        <strain evidence="14">JI</strain>
    </source>
</reference>
<evidence type="ECO:0000259" key="12">
    <source>
        <dbReference type="SMART" id="SM00382"/>
    </source>
</evidence>
<dbReference type="Pfam" id="PF08299">
    <property type="entry name" value="Bac_DnaA_C"/>
    <property type="match status" value="1"/>
</dbReference>
<feature type="binding site" evidence="8">
    <location>
        <position position="156"/>
    </location>
    <ligand>
        <name>ATP</name>
        <dbReference type="ChEBI" id="CHEBI:30616"/>
    </ligand>
</feature>
<protein>
    <recommendedName>
        <fullName evidence="8 9">Chromosomal replication initiator protein DnaA</fullName>
    </recommendedName>
</protein>
<feature type="binding site" evidence="8">
    <location>
        <position position="155"/>
    </location>
    <ligand>
        <name>ATP</name>
        <dbReference type="ChEBI" id="CHEBI:30616"/>
    </ligand>
</feature>
<dbReference type="NCBIfam" id="NF010686">
    <property type="entry name" value="PRK14086.1"/>
    <property type="match status" value="1"/>
</dbReference>
<dbReference type="PRINTS" id="PR00051">
    <property type="entry name" value="DNAA"/>
</dbReference>
<dbReference type="InterPro" id="IPR013159">
    <property type="entry name" value="DnaA_C"/>
</dbReference>
<dbReference type="PROSITE" id="PS01008">
    <property type="entry name" value="DNAA"/>
    <property type="match status" value="1"/>
</dbReference>